<dbReference type="OrthoDB" id="2150831at2759"/>
<keyword evidence="3" id="KW-1185">Reference proteome</keyword>
<comment type="caution">
    <text evidence="2">The sequence shown here is derived from an EMBL/GenBank/DDBJ whole genome shotgun (WGS) entry which is preliminary data.</text>
</comment>
<dbReference type="Proteomes" id="UP000193944">
    <property type="component" value="Unassembled WGS sequence"/>
</dbReference>
<protein>
    <submittedName>
        <fullName evidence="2">Uncharacterized protein</fullName>
    </submittedName>
</protein>
<sequence>MYNCSGRYLTNVYDISKLPLQHCSTCLETNVTCLSWCCELMDTSVNNEIPETIEVEEIVNGTAVNTTALNPELNKVCYCPIDKYGMNCQSFYNAQCILEILSPNMDCYSNDGQKLKGLQYYDKENNCPLYNYTDIINMEYKLNCTQVLSAAYNLSLATNNFTFNNNYLIKQPSYYVSTTRGVSFTTRIWNFNHLGHSIDISMPINYSQITGNETIKVQLDLGKYYLPDEKMRSIYNGGRITVQSGFAYGSSVNGGGIPKSVVTYINIKNYFKNTEFFDKEVKLKTIKQILTIVIPIVVGCILLLILCLFIVYMLYKKSKPMKISC</sequence>
<keyword evidence="1" id="KW-0472">Membrane</keyword>
<evidence type="ECO:0000313" key="2">
    <source>
        <dbReference type="EMBL" id="ORX86813.1"/>
    </source>
</evidence>
<reference evidence="2 3" key="2">
    <citation type="submission" date="2016-08" db="EMBL/GenBank/DDBJ databases">
        <title>Pervasive Adenine N6-methylation of Active Genes in Fungi.</title>
        <authorList>
            <consortium name="DOE Joint Genome Institute"/>
            <person name="Mondo S.J."/>
            <person name="Dannebaum R.O."/>
            <person name="Kuo R.C."/>
            <person name="Labutti K."/>
            <person name="Haridas S."/>
            <person name="Kuo A."/>
            <person name="Salamov A."/>
            <person name="Ahrendt S.R."/>
            <person name="Lipzen A."/>
            <person name="Sullivan W."/>
            <person name="Andreopoulos W.B."/>
            <person name="Clum A."/>
            <person name="Lindquist E."/>
            <person name="Daum C."/>
            <person name="Ramamoorthy G.K."/>
            <person name="Gryganskyi A."/>
            <person name="Culley D."/>
            <person name="Magnuson J.K."/>
            <person name="James T.Y."/>
            <person name="O'Malley M.A."/>
            <person name="Stajich J.E."/>
            <person name="Spatafora J.W."/>
            <person name="Visel A."/>
            <person name="Grigoriev I.V."/>
        </authorList>
    </citation>
    <scope>NUCLEOTIDE SEQUENCE [LARGE SCALE GENOMIC DNA]</scope>
    <source>
        <strain evidence="2 3">S4</strain>
    </source>
</reference>
<evidence type="ECO:0000256" key="1">
    <source>
        <dbReference type="SAM" id="Phobius"/>
    </source>
</evidence>
<evidence type="ECO:0000313" key="3">
    <source>
        <dbReference type="Proteomes" id="UP000193944"/>
    </source>
</evidence>
<keyword evidence="1" id="KW-0812">Transmembrane</keyword>
<dbReference type="EMBL" id="MCFG01000016">
    <property type="protein sequence ID" value="ORX86813.1"/>
    <property type="molecule type" value="Genomic_DNA"/>
</dbReference>
<feature type="transmembrane region" description="Helical" evidence="1">
    <location>
        <begin position="289"/>
        <end position="315"/>
    </location>
</feature>
<dbReference type="AlphaFoldDB" id="A0A1Y1XM84"/>
<organism evidence="2 3">
    <name type="scientific">Anaeromyces robustus</name>
    <dbReference type="NCBI Taxonomy" id="1754192"/>
    <lineage>
        <taxon>Eukaryota</taxon>
        <taxon>Fungi</taxon>
        <taxon>Fungi incertae sedis</taxon>
        <taxon>Chytridiomycota</taxon>
        <taxon>Chytridiomycota incertae sedis</taxon>
        <taxon>Neocallimastigomycetes</taxon>
        <taxon>Neocallimastigales</taxon>
        <taxon>Neocallimastigaceae</taxon>
        <taxon>Anaeromyces</taxon>
    </lineage>
</organism>
<accession>A0A1Y1XM84</accession>
<gene>
    <name evidence="2" type="ORF">BCR32DRAFT_28010</name>
</gene>
<keyword evidence="1" id="KW-1133">Transmembrane helix</keyword>
<reference evidence="2 3" key="1">
    <citation type="submission" date="2016-08" db="EMBL/GenBank/DDBJ databases">
        <title>A Parts List for Fungal Cellulosomes Revealed by Comparative Genomics.</title>
        <authorList>
            <consortium name="DOE Joint Genome Institute"/>
            <person name="Haitjema C.H."/>
            <person name="Gilmore S.P."/>
            <person name="Henske J.K."/>
            <person name="Solomon K.V."/>
            <person name="De Groot R."/>
            <person name="Kuo A."/>
            <person name="Mondo S.J."/>
            <person name="Salamov A.A."/>
            <person name="Labutti K."/>
            <person name="Zhao Z."/>
            <person name="Chiniquy J."/>
            <person name="Barry K."/>
            <person name="Brewer H.M."/>
            <person name="Purvine S.O."/>
            <person name="Wright A.T."/>
            <person name="Boxma B."/>
            <person name="Van Alen T."/>
            <person name="Hackstein J.H."/>
            <person name="Baker S.E."/>
            <person name="Grigoriev I.V."/>
            <person name="O'Malley M.A."/>
        </authorList>
    </citation>
    <scope>NUCLEOTIDE SEQUENCE [LARGE SCALE GENOMIC DNA]</scope>
    <source>
        <strain evidence="2 3">S4</strain>
    </source>
</reference>
<name>A0A1Y1XM84_9FUNG</name>
<proteinExistence type="predicted"/>